<evidence type="ECO:0000256" key="4">
    <source>
        <dbReference type="ARBA" id="ARBA00011989"/>
    </source>
</evidence>
<dbReference type="InParanoid" id="D2HKJ6"/>
<dbReference type="EMBL" id="GL192960">
    <property type="protein sequence ID" value="EFB25684.1"/>
    <property type="molecule type" value="Genomic_DNA"/>
</dbReference>
<sequence>MAAGTQDGSSDPGDQEGTPCPWKSVQQSSYRPPSLYESIQINQELFNASIHGGLRAEPDPTPLGGGRNNDVVGLADACCLDTVSPCGVPSGTQGEDKRRPAGLPRPETMSLRSAPFPTHCAAQALSLERPGKEVRRNREGSDNCQFSFSSQDGSYLAEFLLEKGYEVHGIVRRSSSFNTGRIEHLYKNPQAHIEGRYWSGDAAQETKSRHAFDHPSPGVLIPSNMKLHYGDLTDSTCLVKIINEVKPTEIYNLGAQSHVKGCHRDLKSYGLSNNASYGFWAVSLDVVGAGILGPPLPAVFRPQSFVAGAIGRNGVHAPKIHMRGCSTSDKHAFRVRWIGSPNWSALCSLDLEPPQREWLLSQRVGALNGGDKVYRARGSGGPLTVQPVSSWTVFKSK</sequence>
<dbReference type="EC" id="4.2.1.47" evidence="4"/>
<organism evidence="9">
    <name type="scientific">Ailuropoda melanoleuca</name>
    <name type="common">Giant panda</name>
    <dbReference type="NCBI Taxonomy" id="9646"/>
    <lineage>
        <taxon>Eukaryota</taxon>
        <taxon>Metazoa</taxon>
        <taxon>Chordata</taxon>
        <taxon>Craniata</taxon>
        <taxon>Vertebrata</taxon>
        <taxon>Euteleostomi</taxon>
        <taxon>Mammalia</taxon>
        <taxon>Eutheria</taxon>
        <taxon>Laurasiatheria</taxon>
        <taxon>Carnivora</taxon>
        <taxon>Caniformia</taxon>
        <taxon>Ursidae</taxon>
        <taxon>Ailuropoda</taxon>
    </lineage>
</organism>
<dbReference type="GO" id="GO:0008446">
    <property type="term" value="F:GDP-mannose 4,6-dehydratase activity"/>
    <property type="evidence" value="ECO:0007669"/>
    <property type="project" value="UniProtKB-EC"/>
</dbReference>
<evidence type="ECO:0000256" key="2">
    <source>
        <dbReference type="ARBA" id="ARBA00004912"/>
    </source>
</evidence>
<gene>
    <name evidence="9" type="ORF">PANDA_011912</name>
</gene>
<dbReference type="UniPathway" id="UPA00128">
    <property type="reaction ID" value="UER00190"/>
</dbReference>
<feature type="region of interest" description="Disordered" evidence="7">
    <location>
        <begin position="1"/>
        <end position="34"/>
    </location>
</feature>
<dbReference type="InterPro" id="IPR016040">
    <property type="entry name" value="NAD(P)-bd_dom"/>
</dbReference>
<feature type="region of interest" description="Disordered" evidence="7">
    <location>
        <begin position="88"/>
        <end position="113"/>
    </location>
</feature>
<dbReference type="Gene3D" id="3.40.50.720">
    <property type="entry name" value="NAD(P)-binding Rossmann-like Domain"/>
    <property type="match status" value="1"/>
</dbReference>
<comment type="cofactor">
    <cofactor evidence="1">
        <name>NADP(+)</name>
        <dbReference type="ChEBI" id="CHEBI:58349"/>
    </cofactor>
</comment>
<dbReference type="AlphaFoldDB" id="D2HKJ6"/>
<dbReference type="PANTHER" id="PTHR43715:SF1">
    <property type="entry name" value="GDP-MANNOSE 4,6 DEHYDRATASE"/>
    <property type="match status" value="1"/>
</dbReference>
<reference evidence="9" key="1">
    <citation type="journal article" date="2010" name="Nature">
        <title>The sequence and de novo assembly of the giant panda genome.</title>
        <authorList>
            <person name="Li R."/>
            <person name="Fan W."/>
            <person name="Tian G."/>
            <person name="Zhu H."/>
            <person name="He L."/>
            <person name="Cai J."/>
            <person name="Huang Q."/>
            <person name="Cai Q."/>
            <person name="Li B."/>
            <person name="Bai Y."/>
            <person name="Zhang Z."/>
            <person name="Zhang Y."/>
            <person name="Wang W."/>
            <person name="Li J."/>
            <person name="Wei F."/>
            <person name="Li H."/>
            <person name="Jian M."/>
            <person name="Li J."/>
            <person name="Zhang Z."/>
            <person name="Nielsen R."/>
            <person name="Li D."/>
            <person name="Gu W."/>
            <person name="Yang Z."/>
            <person name="Xuan Z."/>
            <person name="Ryder O.A."/>
            <person name="Leung F.C."/>
            <person name="Zhou Y."/>
            <person name="Cao J."/>
            <person name="Sun X."/>
            <person name="Fu Y."/>
            <person name="Fang X."/>
            <person name="Guo X."/>
            <person name="Wang B."/>
            <person name="Hou R."/>
            <person name="Shen F."/>
            <person name="Mu B."/>
            <person name="Ni P."/>
            <person name="Lin R."/>
            <person name="Qian W."/>
            <person name="Wang G."/>
            <person name="Yu C."/>
            <person name="Nie W."/>
            <person name="Wang J."/>
            <person name="Wu Z."/>
            <person name="Liang H."/>
            <person name="Min J."/>
            <person name="Wu Q."/>
            <person name="Cheng S."/>
            <person name="Ruan J."/>
            <person name="Wang M."/>
            <person name="Shi Z."/>
            <person name="Wen M."/>
            <person name="Liu B."/>
            <person name="Ren X."/>
            <person name="Zheng H."/>
            <person name="Dong D."/>
            <person name="Cook K."/>
            <person name="Shan G."/>
            <person name="Zhang H."/>
            <person name="Kosiol C."/>
            <person name="Xie X."/>
            <person name="Lu Z."/>
            <person name="Zheng H."/>
            <person name="Li Y."/>
            <person name="Steiner C.C."/>
            <person name="Lam T.T."/>
            <person name="Lin S."/>
            <person name="Zhang Q."/>
            <person name="Li G."/>
            <person name="Tian J."/>
            <person name="Gong T."/>
            <person name="Liu H."/>
            <person name="Zhang D."/>
            <person name="Fang L."/>
            <person name="Ye C."/>
            <person name="Zhang J."/>
            <person name="Hu W."/>
            <person name="Xu A."/>
            <person name="Ren Y."/>
            <person name="Zhang G."/>
            <person name="Bruford M.W."/>
            <person name="Li Q."/>
            <person name="Ma L."/>
            <person name="Guo Y."/>
            <person name="An N."/>
            <person name="Hu Y."/>
            <person name="Zheng Y."/>
            <person name="Shi Y."/>
            <person name="Li Z."/>
            <person name="Liu Q."/>
            <person name="Chen Y."/>
            <person name="Zhao J."/>
            <person name="Qu N."/>
            <person name="Zhao S."/>
            <person name="Tian F."/>
            <person name="Wang X."/>
            <person name="Wang H."/>
            <person name="Xu L."/>
            <person name="Liu X."/>
            <person name="Vinar T."/>
            <person name="Wang Y."/>
            <person name="Lam T.W."/>
            <person name="Yiu S.M."/>
            <person name="Liu S."/>
            <person name="Zhang H."/>
            <person name="Li D."/>
            <person name="Huang Y."/>
            <person name="Wang X."/>
            <person name="Yang G."/>
            <person name="Jiang Z."/>
            <person name="Wang J."/>
            <person name="Qin N."/>
            <person name="Li L."/>
            <person name="Li J."/>
            <person name="Bolund L."/>
            <person name="Kristiansen K."/>
            <person name="Wong G.K."/>
            <person name="Olson M."/>
            <person name="Zhang X."/>
            <person name="Li S."/>
            <person name="Yang H."/>
            <person name="Wang J."/>
            <person name="Wang J."/>
        </authorList>
    </citation>
    <scope>NUCLEOTIDE SEQUENCE [LARGE SCALE GENOMIC DNA]</scope>
</reference>
<feature type="compositionally biased region" description="Polar residues" evidence="7">
    <location>
        <begin position="24"/>
        <end position="34"/>
    </location>
</feature>
<evidence type="ECO:0000256" key="5">
    <source>
        <dbReference type="ARBA" id="ARBA00023239"/>
    </source>
</evidence>
<dbReference type="PANTHER" id="PTHR43715">
    <property type="entry name" value="GDP-MANNOSE 4,6-DEHYDRATASE"/>
    <property type="match status" value="1"/>
</dbReference>
<name>D2HKJ6_AILME</name>
<dbReference type="SUPFAM" id="SSF51735">
    <property type="entry name" value="NAD(P)-binding Rossmann-fold domains"/>
    <property type="match status" value="1"/>
</dbReference>
<evidence type="ECO:0000259" key="8">
    <source>
        <dbReference type="Pfam" id="PF16363"/>
    </source>
</evidence>
<protein>
    <recommendedName>
        <fullName evidence="4">GDP-mannose 4,6-dehydratase</fullName>
        <ecNumber evidence="4">4.2.1.47</ecNumber>
    </recommendedName>
    <alternativeName>
        <fullName evidence="6">GDP-D-mannose dehydratase</fullName>
    </alternativeName>
</protein>
<feature type="domain" description="NAD(P)-binding" evidence="8">
    <location>
        <begin position="220"/>
        <end position="260"/>
    </location>
</feature>
<accession>D2HKJ6</accession>
<evidence type="ECO:0000256" key="3">
    <source>
        <dbReference type="ARBA" id="ARBA00009263"/>
    </source>
</evidence>
<comment type="pathway">
    <text evidence="2">Nucleotide-sugar biosynthesis; GDP-L-fucose biosynthesis via de novo pathway; GDP-L-fucose from GDP-alpha-D-mannose: step 1/2.</text>
</comment>
<evidence type="ECO:0000256" key="6">
    <source>
        <dbReference type="ARBA" id="ARBA00031085"/>
    </source>
</evidence>
<keyword evidence="5" id="KW-0456">Lyase</keyword>
<dbReference type="Pfam" id="PF16363">
    <property type="entry name" value="GDP_Man_Dehyd"/>
    <property type="match status" value="2"/>
</dbReference>
<evidence type="ECO:0000313" key="9">
    <source>
        <dbReference type="EMBL" id="EFB25684.1"/>
    </source>
</evidence>
<dbReference type="InterPro" id="IPR036291">
    <property type="entry name" value="NAD(P)-bd_dom_sf"/>
</dbReference>
<feature type="domain" description="NAD(P)-binding" evidence="8">
    <location>
        <begin position="151"/>
        <end position="212"/>
    </location>
</feature>
<proteinExistence type="inferred from homology"/>
<dbReference type="InterPro" id="IPR006368">
    <property type="entry name" value="GDP_Man_deHydtase"/>
</dbReference>
<evidence type="ECO:0000256" key="1">
    <source>
        <dbReference type="ARBA" id="ARBA00001937"/>
    </source>
</evidence>
<dbReference type="GO" id="GO:0042351">
    <property type="term" value="P:'de novo' GDP-L-fucose biosynthetic process"/>
    <property type="evidence" value="ECO:0007669"/>
    <property type="project" value="UniProtKB-UniPathway"/>
</dbReference>
<comment type="similarity">
    <text evidence="3">Belongs to the NAD(P)-dependent epimerase/dehydratase family. GDP-mannose 4,6-dehydratase subfamily.</text>
</comment>
<evidence type="ECO:0000256" key="7">
    <source>
        <dbReference type="SAM" id="MobiDB-lite"/>
    </source>
</evidence>